<evidence type="ECO:0000256" key="1">
    <source>
        <dbReference type="ARBA" id="ARBA00000274"/>
    </source>
</evidence>
<dbReference type="eggNOG" id="COG1611">
    <property type="taxonomic scope" value="Bacteria"/>
</dbReference>
<keyword evidence="3" id="KW-0203">Cytokinin biosynthesis</keyword>
<evidence type="ECO:0000256" key="2">
    <source>
        <dbReference type="ARBA" id="ARBA00006763"/>
    </source>
</evidence>
<dbReference type="GO" id="GO:0008714">
    <property type="term" value="F:AMP nucleosidase activity"/>
    <property type="evidence" value="ECO:0007669"/>
    <property type="project" value="UniProtKB-EC"/>
</dbReference>
<reference evidence="4 5" key="1">
    <citation type="journal article" date="2012" name="J. Bacteriol.">
        <title>Genome sequence of Pectobacterium sp. strain SCC3193.</title>
        <authorList>
            <person name="Koskinen J.P."/>
            <person name="Laine P."/>
            <person name="Niemi O."/>
            <person name="Nykyri J."/>
            <person name="Harjunpaa H."/>
            <person name="Auvinen P."/>
            <person name="Paulin L."/>
            <person name="Pirhonen M."/>
            <person name="Palva T."/>
            <person name="Holm L."/>
        </authorList>
    </citation>
    <scope>NUCLEOTIDE SEQUENCE [LARGE SCALE GENOMIC DNA]</scope>
    <source>
        <strain evidence="4 5">SCC3193</strain>
    </source>
</reference>
<dbReference type="Proteomes" id="UP000008044">
    <property type="component" value="Chromosome"/>
</dbReference>
<dbReference type="GO" id="GO:0005829">
    <property type="term" value="C:cytosol"/>
    <property type="evidence" value="ECO:0007669"/>
    <property type="project" value="TreeGrafter"/>
</dbReference>
<name>A0A0H3I038_PECPM</name>
<dbReference type="GO" id="GO:0009691">
    <property type="term" value="P:cytokinin biosynthetic process"/>
    <property type="evidence" value="ECO:0007669"/>
    <property type="project" value="UniProtKB-UniRule"/>
</dbReference>
<dbReference type="EMBL" id="CP003415">
    <property type="protein sequence ID" value="AFI89074.1"/>
    <property type="molecule type" value="Genomic_DNA"/>
</dbReference>
<dbReference type="AlphaFoldDB" id="A0A0H3I038"/>
<dbReference type="HOGENOM" id="CLU_058336_4_2_6"/>
<gene>
    <name evidence="4" type="ordered locus">W5S_0956</name>
</gene>
<dbReference type="PANTHER" id="PTHR31223:SF70">
    <property type="entry name" value="LOG FAMILY PROTEIN YJL055W"/>
    <property type="match status" value="1"/>
</dbReference>
<dbReference type="EC" id="3.2.2.n1" evidence="3"/>
<proteinExistence type="inferred from homology"/>
<protein>
    <recommendedName>
        <fullName evidence="3">Cytokinin riboside 5'-monophosphate phosphoribohydrolase</fullName>
        <ecNumber evidence="3">3.2.2.n1</ecNumber>
    </recommendedName>
</protein>
<dbReference type="InterPro" id="IPR005269">
    <property type="entry name" value="LOG"/>
</dbReference>
<keyword evidence="3" id="KW-0378">Hydrolase</keyword>
<comment type="catalytic activity">
    <reaction evidence="1">
        <text>AMP + H2O = D-ribose 5-phosphate + adenine</text>
        <dbReference type="Rhea" id="RHEA:20129"/>
        <dbReference type="ChEBI" id="CHEBI:15377"/>
        <dbReference type="ChEBI" id="CHEBI:16708"/>
        <dbReference type="ChEBI" id="CHEBI:78346"/>
        <dbReference type="ChEBI" id="CHEBI:456215"/>
        <dbReference type="EC" id="3.2.2.4"/>
    </reaction>
</comment>
<accession>A0A0H3I038</accession>
<dbReference type="Pfam" id="PF03641">
    <property type="entry name" value="Lysine_decarbox"/>
    <property type="match status" value="1"/>
</dbReference>
<comment type="similarity">
    <text evidence="2 3">Belongs to the LOG family.</text>
</comment>
<evidence type="ECO:0000256" key="3">
    <source>
        <dbReference type="RuleBase" id="RU363015"/>
    </source>
</evidence>
<evidence type="ECO:0000313" key="5">
    <source>
        <dbReference type="Proteomes" id="UP000008044"/>
    </source>
</evidence>
<dbReference type="Gene3D" id="3.40.50.450">
    <property type="match status" value="1"/>
</dbReference>
<organism evidence="4 5">
    <name type="scientific">Pectobacterium parmentieri</name>
    <dbReference type="NCBI Taxonomy" id="1905730"/>
    <lineage>
        <taxon>Bacteria</taxon>
        <taxon>Pseudomonadati</taxon>
        <taxon>Pseudomonadota</taxon>
        <taxon>Gammaproteobacteria</taxon>
        <taxon>Enterobacterales</taxon>
        <taxon>Pectobacteriaceae</taxon>
        <taxon>Pectobacterium</taxon>
    </lineage>
</organism>
<evidence type="ECO:0000313" key="4">
    <source>
        <dbReference type="EMBL" id="AFI89074.1"/>
    </source>
</evidence>
<sequence length="241" mass="26789">MFGWVRSVLGDNELVADVLTDLKLPLAFYAITQYCSWHAVVESVNTICYREFVMRIGIFCGSAPGNSPIYIEKTKQMGHFLADSGVEIVYGGGKVGLMGEIANSVLSHAGTAIGVMPRALVEKEIVHQGLTELHVVENMHERKSKMAELSDAFIALPGGAGTFEEIFEQWTWAQLGIHDKPCAFLNIAGYFDPLQDMISGMVDAGFLRRDYADMLLFSDSPEALLTFFHTYQPPEKKWTQK</sequence>
<dbReference type="PANTHER" id="PTHR31223">
    <property type="entry name" value="LOG FAMILY PROTEIN YJL055W"/>
    <property type="match status" value="1"/>
</dbReference>
<dbReference type="NCBIfam" id="TIGR00730">
    <property type="entry name" value="Rossman fold protein, TIGR00730 family"/>
    <property type="match status" value="1"/>
</dbReference>
<dbReference type="SUPFAM" id="SSF102405">
    <property type="entry name" value="MCP/YpsA-like"/>
    <property type="match status" value="1"/>
</dbReference>
<dbReference type="InterPro" id="IPR031100">
    <property type="entry name" value="LOG_fam"/>
</dbReference>
<dbReference type="PATRIC" id="fig|1166016.3.peg.970"/>
<dbReference type="STRING" id="1905730.W5S_0956"/>
<dbReference type="KEGG" id="pec:W5S_0956"/>